<sequence>MTRLSNVLVLLSVVGSFVAAQFDQEKQNKDAACNNNCFFKYFTNKCNADNPACVCTLKDMREKFLCCIADNCAENVLPEQIERSSNDCDAHGIPFTFDAEAAVTAAEEGTTTATTTATGTESSARSQITSAAAATVTDNSAAKAKVILVFLSLQPIPRASKRSPGPNIKMDEEEEHYDFMYQGWVAHMGEMLHRDMSHVIAEMRANGGIFPATELSPRRPSYPYDYDLFLSLDILPQVDAEEVAVRSLEDEENSVVKAEPGSPDTLAAPESPRSPNLYDIQPFRRSQTPSPVNLVEADVDSPENEATVTVKAEPSPETDDDVVEVPRSPGSPSLYDIPRFYVAPDLSPPPIPSRAPSPRTSPQRNTLG</sequence>
<keyword evidence="5" id="KW-0336">GPI-anchor</keyword>
<feature type="compositionally biased region" description="Low complexity" evidence="10">
    <location>
        <begin position="356"/>
        <end position="368"/>
    </location>
</feature>
<keyword evidence="8" id="KW-0449">Lipoprotein</keyword>
<dbReference type="PROSITE" id="PS52012">
    <property type="entry name" value="CFEM"/>
    <property type="match status" value="1"/>
</dbReference>
<keyword evidence="4" id="KW-0964">Secreted</keyword>
<evidence type="ECO:0000256" key="10">
    <source>
        <dbReference type="SAM" id="MobiDB-lite"/>
    </source>
</evidence>
<keyword evidence="5" id="KW-0325">Glycoprotein</keyword>
<feature type="non-terminal residue" evidence="13">
    <location>
        <position position="368"/>
    </location>
</feature>
<dbReference type="Proteomes" id="UP000582016">
    <property type="component" value="Unassembled WGS sequence"/>
</dbReference>
<evidence type="ECO:0000313" key="14">
    <source>
        <dbReference type="Proteomes" id="UP000582016"/>
    </source>
</evidence>
<evidence type="ECO:0000256" key="9">
    <source>
        <dbReference type="PROSITE-ProRule" id="PRU01356"/>
    </source>
</evidence>
<feature type="disulfide bond" evidence="9">
    <location>
        <begin position="46"/>
        <end position="53"/>
    </location>
</feature>
<gene>
    <name evidence="13" type="ORF">FPHYL_2930</name>
</gene>
<evidence type="ECO:0000256" key="5">
    <source>
        <dbReference type="ARBA" id="ARBA00022622"/>
    </source>
</evidence>
<keyword evidence="5" id="KW-0472">Membrane</keyword>
<reference evidence="13 14" key="1">
    <citation type="submission" date="2020-05" db="EMBL/GenBank/DDBJ databases">
        <title>Identification and distribution of gene clusters putatively required for synthesis of sphingolipid metabolism inhibitors in phylogenetically diverse species of the filamentous fungus Fusarium.</title>
        <authorList>
            <person name="Kim H.-S."/>
            <person name="Busman M."/>
            <person name="Brown D.W."/>
            <person name="Divon H."/>
            <person name="Uhlig S."/>
            <person name="Proctor R.H."/>
        </authorList>
    </citation>
    <scope>NUCLEOTIDE SEQUENCE [LARGE SCALE GENOMIC DNA]</scope>
    <source>
        <strain evidence="13 14">NRRL 13617</strain>
    </source>
</reference>
<evidence type="ECO:0000259" key="12">
    <source>
        <dbReference type="PROSITE" id="PS52012"/>
    </source>
</evidence>
<dbReference type="InterPro" id="IPR008427">
    <property type="entry name" value="Extracellular_membr_CFEM_dom"/>
</dbReference>
<comment type="caution">
    <text evidence="13">The sequence shown here is derived from an EMBL/GenBank/DDBJ whole genome shotgun (WGS) entry which is preliminary data.</text>
</comment>
<evidence type="ECO:0000256" key="3">
    <source>
        <dbReference type="ARBA" id="ARBA00010031"/>
    </source>
</evidence>
<accession>A0A8H5K6D4</accession>
<comment type="subcellular location">
    <subcellularLocation>
        <location evidence="1">Membrane</location>
        <topology evidence="1">Lipid-anchor</topology>
        <topology evidence="1">GPI-anchor</topology>
    </subcellularLocation>
    <subcellularLocation>
        <location evidence="2">Secreted</location>
    </subcellularLocation>
</comment>
<dbReference type="GO" id="GO:0098552">
    <property type="term" value="C:side of membrane"/>
    <property type="evidence" value="ECO:0007669"/>
    <property type="project" value="UniProtKB-KW"/>
</dbReference>
<feature type="domain" description="CFEM" evidence="12">
    <location>
        <begin position="5"/>
        <end position="114"/>
    </location>
</feature>
<organism evidence="13 14">
    <name type="scientific">Fusarium phyllophilum</name>
    <dbReference type="NCBI Taxonomy" id="47803"/>
    <lineage>
        <taxon>Eukaryota</taxon>
        <taxon>Fungi</taxon>
        <taxon>Dikarya</taxon>
        <taxon>Ascomycota</taxon>
        <taxon>Pezizomycotina</taxon>
        <taxon>Sordariomycetes</taxon>
        <taxon>Hypocreomycetidae</taxon>
        <taxon>Hypocreales</taxon>
        <taxon>Nectriaceae</taxon>
        <taxon>Fusarium</taxon>
        <taxon>Fusarium fujikuroi species complex</taxon>
    </lineage>
</organism>
<comment type="caution">
    <text evidence="9">Lacks conserved residue(s) required for the propagation of feature annotation.</text>
</comment>
<evidence type="ECO:0000313" key="13">
    <source>
        <dbReference type="EMBL" id="KAF5568197.1"/>
    </source>
</evidence>
<evidence type="ECO:0000256" key="2">
    <source>
        <dbReference type="ARBA" id="ARBA00004613"/>
    </source>
</evidence>
<evidence type="ECO:0000256" key="1">
    <source>
        <dbReference type="ARBA" id="ARBA00004589"/>
    </source>
</evidence>
<evidence type="ECO:0000256" key="7">
    <source>
        <dbReference type="ARBA" id="ARBA00023157"/>
    </source>
</evidence>
<evidence type="ECO:0000256" key="4">
    <source>
        <dbReference type="ARBA" id="ARBA00022525"/>
    </source>
</evidence>
<keyword evidence="14" id="KW-1185">Reference proteome</keyword>
<keyword evidence="6 11" id="KW-0732">Signal</keyword>
<dbReference type="GO" id="GO:0005576">
    <property type="term" value="C:extracellular region"/>
    <property type="evidence" value="ECO:0007669"/>
    <property type="project" value="UniProtKB-SubCell"/>
</dbReference>
<evidence type="ECO:0000256" key="8">
    <source>
        <dbReference type="ARBA" id="ARBA00023288"/>
    </source>
</evidence>
<dbReference type="AlphaFoldDB" id="A0A8H5K6D4"/>
<evidence type="ECO:0000256" key="6">
    <source>
        <dbReference type="ARBA" id="ARBA00022729"/>
    </source>
</evidence>
<dbReference type="EMBL" id="JAAOAQ010000089">
    <property type="protein sequence ID" value="KAF5568197.1"/>
    <property type="molecule type" value="Genomic_DNA"/>
</dbReference>
<evidence type="ECO:0000256" key="11">
    <source>
        <dbReference type="SAM" id="SignalP"/>
    </source>
</evidence>
<feature type="disulfide bond" evidence="9">
    <location>
        <begin position="55"/>
        <end position="88"/>
    </location>
</feature>
<keyword evidence="7 9" id="KW-1015">Disulfide bond</keyword>
<protein>
    <recommendedName>
        <fullName evidence="12">CFEM domain-containing protein</fullName>
    </recommendedName>
</protein>
<feature type="chain" id="PRO_5034378197" description="CFEM domain-containing protein" evidence="11">
    <location>
        <begin position="21"/>
        <end position="368"/>
    </location>
</feature>
<proteinExistence type="inferred from homology"/>
<name>A0A8H5K6D4_9HYPO</name>
<comment type="similarity">
    <text evidence="3">Belongs to the RBT5 family.</text>
</comment>
<dbReference type="OrthoDB" id="5234364at2759"/>
<feature type="signal peptide" evidence="11">
    <location>
        <begin position="1"/>
        <end position="20"/>
    </location>
</feature>
<feature type="compositionally biased region" description="Pro residues" evidence="10">
    <location>
        <begin position="346"/>
        <end position="355"/>
    </location>
</feature>
<feature type="region of interest" description="Disordered" evidence="10">
    <location>
        <begin position="248"/>
        <end position="368"/>
    </location>
</feature>